<reference evidence="4 5" key="1">
    <citation type="submission" date="2020-08" db="EMBL/GenBank/DDBJ databases">
        <title>Sequencing the genomes of 1000 actinobacteria strains.</title>
        <authorList>
            <person name="Klenk H.-P."/>
        </authorList>
    </citation>
    <scope>NUCLEOTIDE SEQUENCE [LARGE SCALE GENOMIC DNA]</scope>
    <source>
        <strain evidence="4 5">DSM 24823</strain>
    </source>
</reference>
<dbReference type="Proteomes" id="UP000517712">
    <property type="component" value="Unassembled WGS sequence"/>
</dbReference>
<organism evidence="4 5">
    <name type="scientific">Microbacterium ginsengiterrae</name>
    <dbReference type="NCBI Taxonomy" id="546115"/>
    <lineage>
        <taxon>Bacteria</taxon>
        <taxon>Bacillati</taxon>
        <taxon>Actinomycetota</taxon>
        <taxon>Actinomycetes</taxon>
        <taxon>Micrococcales</taxon>
        <taxon>Microbacteriaceae</taxon>
        <taxon>Microbacterium</taxon>
    </lineage>
</organism>
<feature type="transmembrane region" description="Helical" evidence="2">
    <location>
        <begin position="59"/>
        <end position="82"/>
    </location>
</feature>
<evidence type="ECO:0000313" key="5">
    <source>
        <dbReference type="Proteomes" id="UP000517712"/>
    </source>
</evidence>
<dbReference type="Pfam" id="PF07853">
    <property type="entry name" value="DUF1648"/>
    <property type="match status" value="1"/>
</dbReference>
<feature type="region of interest" description="Disordered" evidence="1">
    <location>
        <begin position="334"/>
        <end position="355"/>
    </location>
</feature>
<dbReference type="EMBL" id="JACHMU010000001">
    <property type="protein sequence ID" value="MBB5743586.1"/>
    <property type="molecule type" value="Genomic_DNA"/>
</dbReference>
<gene>
    <name evidence="4" type="ORF">HD600_002083</name>
</gene>
<feature type="transmembrane region" description="Helical" evidence="2">
    <location>
        <begin position="193"/>
        <end position="215"/>
    </location>
</feature>
<accession>A0A7W9CDM8</accession>
<protein>
    <submittedName>
        <fullName evidence="4">Membrane protein YdbS with pleckstrin-like domain</fullName>
    </submittedName>
</protein>
<dbReference type="RefSeq" id="WP_184283523.1">
    <property type="nucleotide sequence ID" value="NZ_BAAAPG010000001.1"/>
</dbReference>
<proteinExistence type="predicted"/>
<dbReference type="InterPro" id="IPR012867">
    <property type="entry name" value="DUF1648"/>
</dbReference>
<evidence type="ECO:0000313" key="4">
    <source>
        <dbReference type="EMBL" id="MBB5743586.1"/>
    </source>
</evidence>
<name>A0A7W9CDM8_9MICO</name>
<feature type="domain" description="DUF1648" evidence="3">
    <location>
        <begin position="22"/>
        <end position="59"/>
    </location>
</feature>
<feature type="transmembrane region" description="Helical" evidence="2">
    <location>
        <begin position="103"/>
        <end position="123"/>
    </location>
</feature>
<evidence type="ECO:0000256" key="2">
    <source>
        <dbReference type="SAM" id="Phobius"/>
    </source>
</evidence>
<feature type="transmembrane region" description="Helical" evidence="2">
    <location>
        <begin position="221"/>
        <end position="240"/>
    </location>
</feature>
<keyword evidence="2" id="KW-0472">Membrane</keyword>
<sequence>MTAVSRRPCTAFLWVGLILPLLMLLAAAAVVAAWMPELPDPIATHWGAGGVDGFAPKWAYLPAVVGIGMGVVVFDAIIVLLAPRLAPSNGVPVSSVAYRAMGAINLGLAALIAVLAVGGAEVQKGLADAADAGNITGWLMVGLSAAVVALVLGWFLQPKGPAVDAVQATPAGSIPLATNERAAWFGTATMARIGVVVLLVGLATIAIATVFTLAAGEATGWILAAVTLFIAVTVCIMLVFRVRVNADGLVVRSIVGWPRTHIPLERVAKVETVLLDPLREFGGWGWRIAVDGRRGVVLRAGEALQVTRDDGRVFVVTVDGAADAAATLQTLRTHAETGSHYQHDSNGTNDRGESA</sequence>
<feature type="compositionally biased region" description="Basic and acidic residues" evidence="1">
    <location>
        <begin position="334"/>
        <end position="343"/>
    </location>
</feature>
<keyword evidence="2" id="KW-0812">Transmembrane</keyword>
<comment type="caution">
    <text evidence="4">The sequence shown here is derived from an EMBL/GenBank/DDBJ whole genome shotgun (WGS) entry which is preliminary data.</text>
</comment>
<keyword evidence="2" id="KW-1133">Transmembrane helix</keyword>
<feature type="transmembrane region" description="Helical" evidence="2">
    <location>
        <begin position="135"/>
        <end position="156"/>
    </location>
</feature>
<dbReference type="AlphaFoldDB" id="A0A7W9CDM8"/>
<evidence type="ECO:0000259" key="3">
    <source>
        <dbReference type="Pfam" id="PF07853"/>
    </source>
</evidence>
<feature type="transmembrane region" description="Helical" evidence="2">
    <location>
        <begin position="12"/>
        <end position="35"/>
    </location>
</feature>
<evidence type="ECO:0000256" key="1">
    <source>
        <dbReference type="SAM" id="MobiDB-lite"/>
    </source>
</evidence>
<keyword evidence="5" id="KW-1185">Reference proteome</keyword>